<dbReference type="PANTHER" id="PTHR24403:SF67">
    <property type="entry name" value="FI01116P-RELATED"/>
    <property type="match status" value="1"/>
</dbReference>
<keyword evidence="2" id="KW-0677">Repeat</keyword>
<evidence type="ECO:0000256" key="4">
    <source>
        <dbReference type="ARBA" id="ARBA00022833"/>
    </source>
</evidence>
<evidence type="ECO:0000256" key="5">
    <source>
        <dbReference type="PROSITE-ProRule" id="PRU00042"/>
    </source>
</evidence>
<feature type="domain" description="C2H2-type" evidence="7">
    <location>
        <begin position="284"/>
        <end position="311"/>
    </location>
</feature>
<feature type="non-terminal residue" evidence="8">
    <location>
        <position position="1"/>
    </location>
</feature>
<dbReference type="PROSITE" id="PS50157">
    <property type="entry name" value="ZINC_FINGER_C2H2_2"/>
    <property type="match status" value="5"/>
</dbReference>
<keyword evidence="1" id="KW-0479">Metal-binding</keyword>
<keyword evidence="4" id="KW-0862">Zinc</keyword>
<evidence type="ECO:0000313" key="9">
    <source>
        <dbReference type="Proteomes" id="UP001177023"/>
    </source>
</evidence>
<organism evidence="8 9">
    <name type="scientific">Mesorhabditis spiculigera</name>
    <dbReference type="NCBI Taxonomy" id="96644"/>
    <lineage>
        <taxon>Eukaryota</taxon>
        <taxon>Metazoa</taxon>
        <taxon>Ecdysozoa</taxon>
        <taxon>Nematoda</taxon>
        <taxon>Chromadorea</taxon>
        <taxon>Rhabditida</taxon>
        <taxon>Rhabditina</taxon>
        <taxon>Rhabditomorpha</taxon>
        <taxon>Rhabditoidea</taxon>
        <taxon>Rhabditidae</taxon>
        <taxon>Mesorhabditinae</taxon>
        <taxon>Mesorhabditis</taxon>
    </lineage>
</organism>
<evidence type="ECO:0000256" key="2">
    <source>
        <dbReference type="ARBA" id="ARBA00022737"/>
    </source>
</evidence>
<evidence type="ECO:0000313" key="8">
    <source>
        <dbReference type="EMBL" id="CAJ0574278.1"/>
    </source>
</evidence>
<dbReference type="GO" id="GO:0010468">
    <property type="term" value="P:regulation of gene expression"/>
    <property type="evidence" value="ECO:0007669"/>
    <property type="project" value="TreeGrafter"/>
</dbReference>
<protein>
    <recommendedName>
        <fullName evidence="7">C2H2-type domain-containing protein</fullName>
    </recommendedName>
</protein>
<feature type="region of interest" description="Disordered" evidence="6">
    <location>
        <begin position="132"/>
        <end position="151"/>
    </location>
</feature>
<proteinExistence type="predicted"/>
<feature type="region of interest" description="Disordered" evidence="6">
    <location>
        <begin position="168"/>
        <end position="189"/>
    </location>
</feature>
<feature type="region of interest" description="Disordered" evidence="6">
    <location>
        <begin position="472"/>
        <end position="495"/>
    </location>
</feature>
<feature type="domain" description="C2H2-type" evidence="7">
    <location>
        <begin position="808"/>
        <end position="835"/>
    </location>
</feature>
<evidence type="ECO:0000256" key="3">
    <source>
        <dbReference type="ARBA" id="ARBA00022771"/>
    </source>
</evidence>
<dbReference type="InterPro" id="IPR036236">
    <property type="entry name" value="Znf_C2H2_sf"/>
</dbReference>
<dbReference type="GO" id="GO:0005634">
    <property type="term" value="C:nucleus"/>
    <property type="evidence" value="ECO:0007669"/>
    <property type="project" value="TreeGrafter"/>
</dbReference>
<feature type="domain" description="C2H2-type" evidence="7">
    <location>
        <begin position="643"/>
        <end position="665"/>
    </location>
</feature>
<evidence type="ECO:0000256" key="6">
    <source>
        <dbReference type="SAM" id="MobiDB-lite"/>
    </source>
</evidence>
<keyword evidence="9" id="KW-1185">Reference proteome</keyword>
<gene>
    <name evidence="8" type="ORF">MSPICULIGERA_LOCUS12618</name>
</gene>
<dbReference type="Proteomes" id="UP001177023">
    <property type="component" value="Unassembled WGS sequence"/>
</dbReference>
<reference evidence="8" key="1">
    <citation type="submission" date="2023-06" db="EMBL/GenBank/DDBJ databases">
        <authorList>
            <person name="Delattre M."/>
        </authorList>
    </citation>
    <scope>NUCLEOTIDE SEQUENCE</scope>
    <source>
        <strain evidence="8">AF72</strain>
    </source>
</reference>
<dbReference type="AlphaFoldDB" id="A0AA36CSM5"/>
<evidence type="ECO:0000256" key="1">
    <source>
        <dbReference type="ARBA" id="ARBA00022723"/>
    </source>
</evidence>
<feature type="compositionally biased region" description="Basic and acidic residues" evidence="6">
    <location>
        <begin position="486"/>
        <end position="495"/>
    </location>
</feature>
<feature type="region of interest" description="Disordered" evidence="6">
    <location>
        <begin position="829"/>
        <end position="924"/>
    </location>
</feature>
<feature type="domain" description="C2H2-type" evidence="7">
    <location>
        <begin position="61"/>
        <end position="88"/>
    </location>
</feature>
<keyword evidence="3 5" id="KW-0863">Zinc-finger</keyword>
<dbReference type="SMART" id="SM00355">
    <property type="entry name" value="ZnF_C2H2"/>
    <property type="match status" value="20"/>
</dbReference>
<dbReference type="Gene3D" id="3.30.160.60">
    <property type="entry name" value="Classic Zinc Finger"/>
    <property type="match status" value="7"/>
</dbReference>
<sequence length="1249" mass="141887">MEQPADALRRSKRKKFLLDVSALGKRVTLRDQDLPQRIATCYTHDGSSDEEDLAIIMNAPLPCSKCPMRFQNRAGLSKHSKMHSEEKRAFPCEKCDFSSNTQRPFKIHMKCHELNTTWESPAPSVVLANAAPNSAPAKRTQDGTPIGRPQVPSLAATASLRAARLKLPVSAENGRQSPLSGEQKPSPLVNKNMTLKTALKTTPLSSISRIISKSNNAINRPSTSNGAMHHLLFSSIHQRGTPVGAALKSHLGLSKDRSSLLQTLDQKEVNEPEKLQKPCPKKRFRCTECPYRTHSTDHLENHRRAHDRTDGIKCDYCSYRGNTGVIHRHHMLHTNQWLVEFARQRKADEPPEEPQPDHPALKLPRSAISTSNGFLICPFCDFATRFPNQLISHKRLYHGSKFNSKEFFCTDCGMGYKYYGQLSAHWKLRHQKRTPRHRVQFYLNEILRKRDDSNGVEETTEIKKEIKQEVADANLMHSDSNSSDNIKPEKKEQFNDSQIKIDLDESLALSLEGSQSGSSSPLFHCPKCPFVASNRGRMQRHEDKHVIKSDHTCTHCSYSCRNEHLMQSHIKLHTQSSSKSSESPGANESENSSDVTKDIPNDIRFVDKDGVKKNKCPHCPYTTKHPCDMKPHLTMHGAEKRKFACKYCTYSTKRFRSLQVHMRLHGKRIRDPIEEMGLAKELQIRHKTYGLIGTRKYGLKARRYFCASCPFNSVYCYQLWHHARRHVLQRHPDAKQCPACSYSTIFPQRLADHTRLHPQLANGTAEPSTFGATATKPGEHKCDMCPFQTDTYSRLWGHKQKHENNGKFVCTQCSFSTGRVKDLVTHQRLHENNRAGSSDGSENRDSQNEMETLEEYKPKVGKRSSPPGENYDLASDPPPTIEREGSPSDLGDSPPPRAGSGSEGKDEKPECSSPPDLGMPFNELPDPEIVFKRMRALLPPHLQMALAGCKSESASSATSTEAMMKCVDPNCPYVEEDPLFYRIHLEMHGGKRNFQCSICTYNTHSPDALCNHLDLHTEGYDALKKISTASSRRMAREVEQIVEGGEVYSCVHCNYRTMCLEKYKLHRVEHAQTQQNRLKSLIKRSTQNEEEWVKPRLPTKKRANKEYFCRHCGFESSSLLTYERHVQMHGAPGYFKCRHCDYASSTAIVVDFHEIHHHMDQPLTQLMKKKVLQGGESSQMSPEELTATRVRMTGQEVRCDRCDWTGFERAALLAHFSENHVQTEEDRERATDMYLGLHPKNTIRTIASA</sequence>
<dbReference type="PANTHER" id="PTHR24403">
    <property type="entry name" value="ZINC FINGER PROTEIN"/>
    <property type="match status" value="1"/>
</dbReference>
<dbReference type="EMBL" id="CATQJA010002629">
    <property type="protein sequence ID" value="CAJ0574278.1"/>
    <property type="molecule type" value="Genomic_DNA"/>
</dbReference>
<dbReference type="InterPro" id="IPR013087">
    <property type="entry name" value="Znf_C2H2_type"/>
</dbReference>
<dbReference type="GO" id="GO:0008270">
    <property type="term" value="F:zinc ion binding"/>
    <property type="evidence" value="ECO:0007669"/>
    <property type="project" value="UniProtKB-KW"/>
</dbReference>
<feature type="compositionally biased region" description="Basic and acidic residues" evidence="6">
    <location>
        <begin position="595"/>
        <end position="604"/>
    </location>
</feature>
<dbReference type="SUPFAM" id="SSF57667">
    <property type="entry name" value="beta-beta-alpha zinc fingers"/>
    <property type="match status" value="2"/>
</dbReference>
<feature type="region of interest" description="Disordered" evidence="6">
    <location>
        <begin position="572"/>
        <end position="604"/>
    </location>
</feature>
<name>A0AA36CSM5_9BILA</name>
<accession>A0AA36CSM5</accession>
<dbReference type="PROSITE" id="PS00028">
    <property type="entry name" value="ZINC_FINGER_C2H2_1"/>
    <property type="match status" value="3"/>
</dbReference>
<feature type="domain" description="C2H2-type" evidence="7">
    <location>
        <begin position="407"/>
        <end position="435"/>
    </location>
</feature>
<feature type="compositionally biased region" description="Polar residues" evidence="6">
    <location>
        <begin position="573"/>
        <end position="594"/>
    </location>
</feature>
<comment type="caution">
    <text evidence="8">The sequence shown here is derived from an EMBL/GenBank/DDBJ whole genome shotgun (WGS) entry which is preliminary data.</text>
</comment>
<dbReference type="InterPro" id="IPR050688">
    <property type="entry name" value="Zinc_finger/UBP_domain"/>
</dbReference>
<evidence type="ECO:0000259" key="7">
    <source>
        <dbReference type="PROSITE" id="PS50157"/>
    </source>
</evidence>